<dbReference type="InterPro" id="IPR036366">
    <property type="entry name" value="PGBDSf"/>
</dbReference>
<dbReference type="OrthoDB" id="9157631at2"/>
<evidence type="ECO:0000313" key="2">
    <source>
        <dbReference type="Proteomes" id="UP000322822"/>
    </source>
</evidence>
<gene>
    <name evidence="1" type="ORF">FOB72_28230</name>
</gene>
<reference evidence="1 2" key="1">
    <citation type="submission" date="2019-09" db="EMBL/GenBank/DDBJ databases">
        <title>FDA dAtabase for Regulatory Grade micrObial Sequences (FDA-ARGOS): Supporting development and validation of Infectious Disease Dx tests.</title>
        <authorList>
            <person name="Sciortino C."/>
            <person name="Tallon L."/>
            <person name="Sadzewicz L."/>
            <person name="Vavikolanu K."/>
            <person name="Mehta A."/>
            <person name="Aluvathingal J."/>
            <person name="Nadendla S."/>
            <person name="Nandy P."/>
            <person name="Geyer C."/>
            <person name="Yan Y."/>
            <person name="Sichtig H."/>
        </authorList>
    </citation>
    <scope>NUCLEOTIDE SEQUENCE [LARGE SCALE GENOMIC DNA]</scope>
    <source>
        <strain evidence="1 2">FDAARGOS_664</strain>
    </source>
</reference>
<accession>A0A5P2HF09</accession>
<sequence length="292" mass="30637">MSTLKSNMFTHAPTAVFQRLENCANGVPNEPVSHFTVGQQGEHIQLVQLALSIIAEQIPELGVGLVTVNGNYDAAFASAVARYKQARHIFNFANQIDNIIGRKTIASLDQDIVNLQDGPHPHHDIPIDPRPPLPGPCLPATQCPYGQSFTLQLLGGLTGGEIVEVGVFLFDIHDVINNLTARYVGKVVGIGVPTPIPASPSVYGSPTAFSTPTPARVTDFFAFAVGSITLSPPFALSASPVTLSFKGQAGLGQTMPFLLDSGPINLPGAGIHAGSLQLTTTCNGSPGATRRG</sequence>
<dbReference type="AlphaFoldDB" id="A0A5P2HF09"/>
<name>A0A5P2HF09_9BURK</name>
<dbReference type="RefSeq" id="WP_150376402.1">
    <property type="nucleotide sequence ID" value="NZ_CP044067.1"/>
</dbReference>
<proteinExistence type="predicted"/>
<dbReference type="EMBL" id="CP044067">
    <property type="protein sequence ID" value="QET05845.1"/>
    <property type="molecule type" value="Genomic_DNA"/>
</dbReference>
<dbReference type="Proteomes" id="UP000322822">
    <property type="component" value="Chromosome 2"/>
</dbReference>
<dbReference type="Gene3D" id="1.10.101.10">
    <property type="entry name" value="PGBD-like superfamily/PGBD"/>
    <property type="match status" value="1"/>
</dbReference>
<protein>
    <submittedName>
        <fullName evidence="1">Uncharacterized protein</fullName>
    </submittedName>
</protein>
<organism evidence="1 2">
    <name type="scientific">Cupriavidus pauculus</name>
    <dbReference type="NCBI Taxonomy" id="82633"/>
    <lineage>
        <taxon>Bacteria</taxon>
        <taxon>Pseudomonadati</taxon>
        <taxon>Pseudomonadota</taxon>
        <taxon>Betaproteobacteria</taxon>
        <taxon>Burkholderiales</taxon>
        <taxon>Burkholderiaceae</taxon>
        <taxon>Cupriavidus</taxon>
    </lineage>
</organism>
<evidence type="ECO:0000313" key="1">
    <source>
        <dbReference type="EMBL" id="QET05845.1"/>
    </source>
</evidence>